<feature type="compositionally biased region" description="Basic and acidic residues" evidence="1">
    <location>
        <begin position="41"/>
        <end position="72"/>
    </location>
</feature>
<evidence type="ECO:0000256" key="1">
    <source>
        <dbReference type="SAM" id="MobiDB-lite"/>
    </source>
</evidence>
<comment type="caution">
    <text evidence="3">The sequence shown here is derived from an EMBL/GenBank/DDBJ whole genome shotgun (WGS) entry which is preliminary data.</text>
</comment>
<organism evidence="3">
    <name type="scientific">Brassica cretica</name>
    <name type="common">Mustard</name>
    <dbReference type="NCBI Taxonomy" id="69181"/>
    <lineage>
        <taxon>Eukaryota</taxon>
        <taxon>Viridiplantae</taxon>
        <taxon>Streptophyta</taxon>
        <taxon>Embryophyta</taxon>
        <taxon>Tracheophyta</taxon>
        <taxon>Spermatophyta</taxon>
        <taxon>Magnoliopsida</taxon>
        <taxon>eudicotyledons</taxon>
        <taxon>Gunneridae</taxon>
        <taxon>Pentapetalae</taxon>
        <taxon>rosids</taxon>
        <taxon>malvids</taxon>
        <taxon>Brassicales</taxon>
        <taxon>Brassicaceae</taxon>
        <taxon>Brassiceae</taxon>
        <taxon>Brassica</taxon>
    </lineage>
</organism>
<evidence type="ECO:0000313" key="3">
    <source>
        <dbReference type="EMBL" id="KAF2614849.1"/>
    </source>
</evidence>
<reference evidence="3" key="1">
    <citation type="submission" date="2019-12" db="EMBL/GenBank/DDBJ databases">
        <title>Genome sequencing and annotation of Brassica cretica.</title>
        <authorList>
            <person name="Studholme D.J."/>
            <person name="Sarris P.F."/>
        </authorList>
    </citation>
    <scope>NUCLEOTIDE SEQUENCE</scope>
    <source>
        <strain evidence="2">PFS-001/15</strain>
        <strain evidence="3">PFS-102/07</strain>
        <tissue evidence="3">Leaf</tissue>
    </source>
</reference>
<dbReference type="Proteomes" id="UP000712281">
    <property type="component" value="Unassembled WGS sequence"/>
</dbReference>
<proteinExistence type="predicted"/>
<dbReference type="EMBL" id="QGKW02001660">
    <property type="protein sequence ID" value="KAF2582399.1"/>
    <property type="molecule type" value="Genomic_DNA"/>
</dbReference>
<sequence>MLLLKCLELKFQKESDVPEVLEDKNAPEIPKVMTDEVKAAESELLKTRNDLEDKIPKDSEVKTPEPPKAKEAEDQEVDFSENWEVKFPEELEATKTSEVVKVAEESKLPQVSKVSAPKLSQVKVKKEPDLPGVLDDKSGTKVLEVHAPSEVAGIKVSKESDVPEVLEDKNAPEVPKVMTDEVKAAESELLKVSEVTTSEDLETEAPKVFLRH</sequence>
<dbReference type="EMBL" id="QGKY02000089">
    <property type="protein sequence ID" value="KAF2614849.1"/>
    <property type="molecule type" value="Genomic_DNA"/>
</dbReference>
<evidence type="ECO:0000313" key="2">
    <source>
        <dbReference type="EMBL" id="KAF2582399.1"/>
    </source>
</evidence>
<dbReference type="AlphaFoldDB" id="A0A8S9MAN0"/>
<accession>A0A8S9MAN0</accession>
<name>A0A8S9MAN0_BRACR</name>
<feature type="region of interest" description="Disordered" evidence="1">
    <location>
        <begin position="41"/>
        <end position="82"/>
    </location>
</feature>
<protein>
    <submittedName>
        <fullName evidence="3">Uncharacterized protein</fullName>
    </submittedName>
</protein>
<gene>
    <name evidence="2" type="ORF">F2Q68_00003938</name>
    <name evidence="3" type="ORF">F2Q70_00010842</name>
</gene>